<evidence type="ECO:0008006" key="4">
    <source>
        <dbReference type="Google" id="ProtNLM"/>
    </source>
</evidence>
<dbReference type="Proteomes" id="UP000807115">
    <property type="component" value="Chromosome 10"/>
</dbReference>
<feature type="chain" id="PRO_5037955195" description="Embryo surrounding factor 1 brassicaceae domain-containing protein" evidence="1">
    <location>
        <begin position="29"/>
        <end position="112"/>
    </location>
</feature>
<gene>
    <name evidence="2" type="ORF">BDA96_10G046300</name>
</gene>
<organism evidence="2 3">
    <name type="scientific">Sorghum bicolor</name>
    <name type="common">Sorghum</name>
    <name type="synonym">Sorghum vulgare</name>
    <dbReference type="NCBI Taxonomy" id="4558"/>
    <lineage>
        <taxon>Eukaryota</taxon>
        <taxon>Viridiplantae</taxon>
        <taxon>Streptophyta</taxon>
        <taxon>Embryophyta</taxon>
        <taxon>Tracheophyta</taxon>
        <taxon>Spermatophyta</taxon>
        <taxon>Magnoliopsida</taxon>
        <taxon>Liliopsida</taxon>
        <taxon>Poales</taxon>
        <taxon>Poaceae</taxon>
        <taxon>PACMAD clade</taxon>
        <taxon>Panicoideae</taxon>
        <taxon>Andropogonodae</taxon>
        <taxon>Andropogoneae</taxon>
        <taxon>Sorghinae</taxon>
        <taxon>Sorghum</taxon>
    </lineage>
</organism>
<accession>A0A921PYW5</accession>
<reference evidence="2" key="2">
    <citation type="submission" date="2020-10" db="EMBL/GenBank/DDBJ databases">
        <authorList>
            <person name="Cooper E.A."/>
            <person name="Brenton Z.W."/>
            <person name="Flinn B.S."/>
            <person name="Jenkins J."/>
            <person name="Shu S."/>
            <person name="Flowers D."/>
            <person name="Luo F."/>
            <person name="Wang Y."/>
            <person name="Xia P."/>
            <person name="Barry K."/>
            <person name="Daum C."/>
            <person name="Lipzen A."/>
            <person name="Yoshinaga Y."/>
            <person name="Schmutz J."/>
            <person name="Saski C."/>
            <person name="Vermerris W."/>
            <person name="Kresovich S."/>
        </authorList>
    </citation>
    <scope>NUCLEOTIDE SEQUENCE</scope>
</reference>
<feature type="signal peptide" evidence="1">
    <location>
        <begin position="1"/>
        <end position="28"/>
    </location>
</feature>
<sequence>MGRCGGMALYLIMAIVLPVVLFASSANCRPEPLDANKASSNGHAMALNDSTATTTSLVNGSSGSGGGDVKLVWCVMRKCVYEGRGNAPCFCCAAMKPNACYETRDQCNGNCV</sequence>
<name>A0A921PYW5_SORBI</name>
<comment type="caution">
    <text evidence="2">The sequence shown here is derived from an EMBL/GenBank/DDBJ whole genome shotgun (WGS) entry which is preliminary data.</text>
</comment>
<keyword evidence="1" id="KW-0732">Signal</keyword>
<proteinExistence type="predicted"/>
<dbReference type="AlphaFoldDB" id="A0A921PYW5"/>
<reference evidence="2" key="1">
    <citation type="journal article" date="2019" name="BMC Genomics">
        <title>A new reference genome for Sorghum bicolor reveals high levels of sequence similarity between sweet and grain genotypes: implications for the genetics of sugar metabolism.</title>
        <authorList>
            <person name="Cooper E.A."/>
            <person name="Brenton Z.W."/>
            <person name="Flinn B.S."/>
            <person name="Jenkins J."/>
            <person name="Shu S."/>
            <person name="Flowers D."/>
            <person name="Luo F."/>
            <person name="Wang Y."/>
            <person name="Xia P."/>
            <person name="Barry K."/>
            <person name="Daum C."/>
            <person name="Lipzen A."/>
            <person name="Yoshinaga Y."/>
            <person name="Schmutz J."/>
            <person name="Saski C."/>
            <person name="Vermerris W."/>
            <person name="Kresovich S."/>
        </authorList>
    </citation>
    <scope>NUCLEOTIDE SEQUENCE</scope>
</reference>
<protein>
    <recommendedName>
        <fullName evidence="4">Embryo surrounding factor 1 brassicaceae domain-containing protein</fullName>
    </recommendedName>
</protein>
<dbReference type="EMBL" id="CM027689">
    <property type="protein sequence ID" value="KAG0512808.1"/>
    <property type="molecule type" value="Genomic_DNA"/>
</dbReference>
<evidence type="ECO:0000256" key="1">
    <source>
        <dbReference type="SAM" id="SignalP"/>
    </source>
</evidence>
<evidence type="ECO:0000313" key="2">
    <source>
        <dbReference type="EMBL" id="KAG0512808.1"/>
    </source>
</evidence>
<evidence type="ECO:0000313" key="3">
    <source>
        <dbReference type="Proteomes" id="UP000807115"/>
    </source>
</evidence>